<evidence type="ECO:0000256" key="1">
    <source>
        <dbReference type="ARBA" id="ARBA00004571"/>
    </source>
</evidence>
<keyword evidence="9" id="KW-0998">Cell outer membrane</keyword>
<dbReference type="RefSeq" id="WP_377177519.1">
    <property type="nucleotide sequence ID" value="NZ_JBHUJB010000020.1"/>
</dbReference>
<sequence length="501" mass="55364">MSHASDDPEIAALRDEVTAIKKSYEDRIASLEARIAEMEQAKQAEKTRYQNIEKKATSAAAAASRNTKALAVQKATSIEQTNEALQNELDAADDISRGFTFNGYFRSGLGVDSTGNTMEAFRNPLAQAKYRLGNEDDTYVETAFGYHFQNLPEDVDFSVHFRPAYSIPRSSTSDSTISLREAFAQAKGVWFDQKDISFWAGQRFYNRYDVHMNDFYYLDMSGFGGGVEHIPIGDFGKLSVAWLGGSIDKLNSNGSGEVDQKSGKNSLDLRLSDVDLLGGKGMFWFDLANIKDSEMPNNQNVRVNGGNGFAIGLIHDYQSWCDGNIRTALQYGRGAASNFKATEPDYNFVAAPDGQPPTELNSDDVHHFRLVNDTVIRPSDQLNLSATLVYDYYDTGLAANGSVNWFSLGLRPVYYFNDYLSLALEAGVDHGDQSGGLSGEVYKITFAPQISPARDIFSRPAIRLFFTYAAWSDDLIGTVAPQNYGDASEGFNMGVQAEAWW</sequence>
<reference evidence="12" key="1">
    <citation type="journal article" date="2019" name="Int. J. Syst. Evol. Microbiol.">
        <title>The Global Catalogue of Microorganisms (GCM) 10K type strain sequencing project: providing services to taxonomists for standard genome sequencing and annotation.</title>
        <authorList>
            <consortium name="The Broad Institute Genomics Platform"/>
            <consortium name="The Broad Institute Genome Sequencing Center for Infectious Disease"/>
            <person name="Wu L."/>
            <person name="Ma J."/>
        </authorList>
    </citation>
    <scope>NUCLEOTIDE SEQUENCE [LARGE SCALE GENOMIC DNA]</scope>
    <source>
        <strain evidence="12">CCUG 57942</strain>
    </source>
</reference>
<dbReference type="PANTHER" id="PTHR38762">
    <property type="entry name" value="CRYPTIC OUTER MEMBRANE PORIN BGLH-RELATED"/>
    <property type="match status" value="1"/>
</dbReference>
<organism evidence="11 12">
    <name type="scientific">Rubritalea tangerina</name>
    <dbReference type="NCBI Taxonomy" id="430798"/>
    <lineage>
        <taxon>Bacteria</taxon>
        <taxon>Pseudomonadati</taxon>
        <taxon>Verrucomicrobiota</taxon>
        <taxon>Verrucomicrobiia</taxon>
        <taxon>Verrucomicrobiales</taxon>
        <taxon>Rubritaleaceae</taxon>
        <taxon>Rubritalea</taxon>
    </lineage>
</organism>
<comment type="subcellular location">
    <subcellularLocation>
        <location evidence="1">Cell outer membrane</location>
        <topology evidence="1">Multi-pass membrane protein</topology>
    </subcellularLocation>
</comment>
<comment type="caution">
    <text evidence="11">The sequence shown here is derived from an EMBL/GenBank/DDBJ whole genome shotgun (WGS) entry which is preliminary data.</text>
</comment>
<keyword evidence="10" id="KW-0175">Coiled coil</keyword>
<dbReference type="InterPro" id="IPR003192">
    <property type="entry name" value="Porin_LamB"/>
</dbReference>
<protein>
    <submittedName>
        <fullName evidence="11">Maltoporin</fullName>
    </submittedName>
</protein>
<keyword evidence="12" id="KW-1185">Reference proteome</keyword>
<evidence type="ECO:0000313" key="11">
    <source>
        <dbReference type="EMBL" id="MFD2158068.1"/>
    </source>
</evidence>
<dbReference type="InterPro" id="IPR050286">
    <property type="entry name" value="G_neg_Bact_CarbUptk_Porin"/>
</dbReference>
<evidence type="ECO:0000256" key="6">
    <source>
        <dbReference type="ARBA" id="ARBA00023065"/>
    </source>
</evidence>
<keyword evidence="6" id="KW-0406">Ion transport</keyword>
<keyword evidence="8" id="KW-0472">Membrane</keyword>
<evidence type="ECO:0000256" key="7">
    <source>
        <dbReference type="ARBA" id="ARBA00023114"/>
    </source>
</evidence>
<dbReference type="EMBL" id="JBHUJB010000020">
    <property type="protein sequence ID" value="MFD2158068.1"/>
    <property type="molecule type" value="Genomic_DNA"/>
</dbReference>
<keyword evidence="7" id="KW-0626">Porin</keyword>
<dbReference type="SUPFAM" id="SSF56935">
    <property type="entry name" value="Porins"/>
    <property type="match status" value="1"/>
</dbReference>
<name>A0ABW4Z7V5_9BACT</name>
<evidence type="ECO:0000256" key="8">
    <source>
        <dbReference type="ARBA" id="ARBA00023136"/>
    </source>
</evidence>
<gene>
    <name evidence="11" type="ORF">ACFSW8_04060</name>
</gene>
<evidence type="ECO:0000256" key="9">
    <source>
        <dbReference type="ARBA" id="ARBA00023237"/>
    </source>
</evidence>
<accession>A0ABW4Z7V5</accession>
<evidence type="ECO:0000256" key="5">
    <source>
        <dbReference type="ARBA" id="ARBA00022692"/>
    </source>
</evidence>
<keyword evidence="4" id="KW-1134">Transmembrane beta strand</keyword>
<comment type="similarity">
    <text evidence="2">Belongs to the porin LamB (TC 1.B.3) family.</text>
</comment>
<dbReference type="InterPro" id="IPR036998">
    <property type="entry name" value="Porin_LamB_sf"/>
</dbReference>
<evidence type="ECO:0000256" key="10">
    <source>
        <dbReference type="SAM" id="Coils"/>
    </source>
</evidence>
<feature type="coiled-coil region" evidence="10">
    <location>
        <begin position="14"/>
        <end position="95"/>
    </location>
</feature>
<dbReference type="Gene3D" id="2.40.170.10">
    <property type="entry name" value="Porin, LamB type"/>
    <property type="match status" value="1"/>
</dbReference>
<evidence type="ECO:0000256" key="2">
    <source>
        <dbReference type="ARBA" id="ARBA00007055"/>
    </source>
</evidence>
<dbReference type="PANTHER" id="PTHR38762:SF1">
    <property type="entry name" value="CRYPTIC OUTER MEMBRANE PORIN BGLH-RELATED"/>
    <property type="match status" value="1"/>
</dbReference>
<dbReference type="Proteomes" id="UP001597389">
    <property type="component" value="Unassembled WGS sequence"/>
</dbReference>
<evidence type="ECO:0000313" key="12">
    <source>
        <dbReference type="Proteomes" id="UP001597389"/>
    </source>
</evidence>
<keyword evidence="5" id="KW-0812">Transmembrane</keyword>
<evidence type="ECO:0000256" key="4">
    <source>
        <dbReference type="ARBA" id="ARBA00022452"/>
    </source>
</evidence>
<evidence type="ECO:0000256" key="3">
    <source>
        <dbReference type="ARBA" id="ARBA00022448"/>
    </source>
</evidence>
<dbReference type="Pfam" id="PF02264">
    <property type="entry name" value="LamB"/>
    <property type="match status" value="1"/>
</dbReference>
<proteinExistence type="inferred from homology"/>
<keyword evidence="3" id="KW-0813">Transport</keyword>